<reference evidence="1 2" key="1">
    <citation type="journal article" date="2014" name="Genome Announc.">
        <title>Genome Sequence of Yersinia similis Y228T, a Member of the Yersinia pseudotuberculosis Complex.</title>
        <authorList>
            <person name="Sprague L.D."/>
            <person name="Neubauer H."/>
        </authorList>
    </citation>
    <scope>NUCLEOTIDE SEQUENCE [LARGE SCALE GENOMIC DNA]</scope>
    <source>
        <strain evidence="1 2">228</strain>
    </source>
</reference>
<evidence type="ECO:0000313" key="2">
    <source>
        <dbReference type="Proteomes" id="UP000019439"/>
    </source>
</evidence>
<sequence>MRFLDVLKLADSNGFYYIIGLEISINGGNIQDRPLLKIGSLTVMQLSQDNYFLVIKLTAII</sequence>
<gene>
    <name evidence="1" type="ORF">BF17_02845</name>
</gene>
<accession>A0ABN4CXM0</accession>
<proteinExistence type="predicted"/>
<name>A0ABN4CXM0_9GAMM</name>
<keyword evidence="2" id="KW-1185">Reference proteome</keyword>
<protein>
    <submittedName>
        <fullName evidence="1">Uncharacterized protein</fullName>
    </submittedName>
</protein>
<dbReference type="EMBL" id="CP007230">
    <property type="protein sequence ID" value="AHK21894.1"/>
    <property type="molecule type" value="Genomic_DNA"/>
</dbReference>
<organism evidence="1 2">
    <name type="scientific">Yersinia similis</name>
    <dbReference type="NCBI Taxonomy" id="367190"/>
    <lineage>
        <taxon>Bacteria</taxon>
        <taxon>Pseudomonadati</taxon>
        <taxon>Pseudomonadota</taxon>
        <taxon>Gammaproteobacteria</taxon>
        <taxon>Enterobacterales</taxon>
        <taxon>Yersiniaceae</taxon>
        <taxon>Yersinia</taxon>
    </lineage>
</organism>
<evidence type="ECO:0000313" key="1">
    <source>
        <dbReference type="EMBL" id="AHK21894.1"/>
    </source>
</evidence>
<dbReference type="Proteomes" id="UP000019439">
    <property type="component" value="Chromosome"/>
</dbReference>